<dbReference type="OrthoDB" id="9800184at2"/>
<dbReference type="EMBL" id="LT629711">
    <property type="protein sequence ID" value="SDP72301.1"/>
    <property type="molecule type" value="Genomic_DNA"/>
</dbReference>
<evidence type="ECO:0000313" key="4">
    <source>
        <dbReference type="Proteomes" id="UP000199077"/>
    </source>
</evidence>
<dbReference type="PANTHER" id="PTHR43762:SF1">
    <property type="entry name" value="D-ARABINONO-1,4-LACTONE OXIDASE"/>
    <property type="match status" value="1"/>
</dbReference>
<evidence type="ECO:0000313" key="3">
    <source>
        <dbReference type="EMBL" id="SDP72301.1"/>
    </source>
</evidence>
<dbReference type="InterPro" id="IPR016169">
    <property type="entry name" value="FAD-bd_PCMH_sub2"/>
</dbReference>
<evidence type="ECO:0000256" key="1">
    <source>
        <dbReference type="ARBA" id="ARBA00023002"/>
    </source>
</evidence>
<keyword evidence="1" id="KW-0560">Oxidoreductase</keyword>
<dbReference type="InterPro" id="IPR006094">
    <property type="entry name" value="Oxid_FAD_bind_N"/>
</dbReference>
<protein>
    <submittedName>
        <fullName evidence="3">FAD binding domain-containing protein</fullName>
    </submittedName>
</protein>
<dbReference type="STRING" id="443156.SAMN04489867_3618"/>
<feature type="domain" description="FAD-binding PCMH-type" evidence="2">
    <location>
        <begin position="11"/>
        <end position="181"/>
    </location>
</feature>
<dbReference type="InterPro" id="IPR016167">
    <property type="entry name" value="FAD-bd_PCMH_sub1"/>
</dbReference>
<organism evidence="3 4">
    <name type="scientific">Pedococcus dokdonensis</name>
    <dbReference type="NCBI Taxonomy" id="443156"/>
    <lineage>
        <taxon>Bacteria</taxon>
        <taxon>Bacillati</taxon>
        <taxon>Actinomycetota</taxon>
        <taxon>Actinomycetes</taxon>
        <taxon>Micrococcales</taxon>
        <taxon>Intrasporangiaceae</taxon>
        <taxon>Pedococcus</taxon>
    </lineage>
</organism>
<sequence length="433" mass="47495">MTTWTNWAGNQTSHPVEVATPRRPDEVCAAIQRAGARGIPVKAVGAGHSFTAVAATDGLHLRLDGLTGITHVDRERSRVRVLAGTPLHVLNPALQALGLALPNLGDIDRQTLAGAISTGTHGTGVRFQGIAAAVSGLVLALADGSLLECSADVEPRVFQAARVGLGALGVITEVELQCVPAFRLHAKEFGADLLEVLDRVADDVEQHDHVDMHWFPLTDRVLVKHNDRVGDDHAGAPLPRWRALLDDELLSNRLFEVTNRAAAAVPAIVPRLNGVAARLLGAREYTDDSWRVFVAERKVRFRESEYAVPRAAVGDVLLEVRSWLARHRAPLTFPLEIRFTGADDIWLSTAHQRENAYVAIHQYHRMDDHGAFAAFEAIVAEHAGRPHWGKLHSLGAEELRVLYPRFDDFLEVRHQLDPGRRFANAYLDRVLGA</sequence>
<keyword evidence="4" id="KW-1185">Reference proteome</keyword>
<dbReference type="Gene3D" id="3.30.70.2520">
    <property type="match status" value="1"/>
</dbReference>
<dbReference type="NCBIfam" id="TIGR01679">
    <property type="entry name" value="bact_FAD_ox"/>
    <property type="match status" value="1"/>
</dbReference>
<dbReference type="AlphaFoldDB" id="A0A1H0V1T3"/>
<dbReference type="RefSeq" id="WP_091788682.1">
    <property type="nucleotide sequence ID" value="NZ_LT629711.1"/>
</dbReference>
<dbReference type="PIRSF" id="PIRSF000136">
    <property type="entry name" value="LGO_GLO"/>
    <property type="match status" value="1"/>
</dbReference>
<dbReference type="SUPFAM" id="SSF56176">
    <property type="entry name" value="FAD-binding/transporter-associated domain-like"/>
    <property type="match status" value="1"/>
</dbReference>
<proteinExistence type="predicted"/>
<accession>A0A1H0V1T3</accession>
<dbReference type="PROSITE" id="PS51387">
    <property type="entry name" value="FAD_PCMH"/>
    <property type="match status" value="1"/>
</dbReference>
<evidence type="ECO:0000259" key="2">
    <source>
        <dbReference type="PROSITE" id="PS51387"/>
    </source>
</evidence>
<reference evidence="4" key="1">
    <citation type="submission" date="2016-10" db="EMBL/GenBank/DDBJ databases">
        <authorList>
            <person name="Varghese N."/>
            <person name="Submissions S."/>
        </authorList>
    </citation>
    <scope>NUCLEOTIDE SEQUENCE [LARGE SCALE GENOMIC DNA]</scope>
    <source>
        <strain evidence="4">DSM 22329</strain>
    </source>
</reference>
<dbReference type="GO" id="GO:0071949">
    <property type="term" value="F:FAD binding"/>
    <property type="evidence" value="ECO:0007669"/>
    <property type="project" value="InterPro"/>
</dbReference>
<dbReference type="InterPro" id="IPR010031">
    <property type="entry name" value="FAD_lactone_oxidase-like"/>
</dbReference>
<dbReference type="InterPro" id="IPR016171">
    <property type="entry name" value="Vanillyl_alc_oxidase_C-sub2"/>
</dbReference>
<dbReference type="PANTHER" id="PTHR43762">
    <property type="entry name" value="L-GULONOLACTONE OXIDASE"/>
    <property type="match status" value="1"/>
</dbReference>
<dbReference type="Gene3D" id="3.30.465.10">
    <property type="match status" value="1"/>
</dbReference>
<dbReference type="Proteomes" id="UP000199077">
    <property type="component" value="Chromosome I"/>
</dbReference>
<dbReference type="InterPro" id="IPR016166">
    <property type="entry name" value="FAD-bd_PCMH"/>
</dbReference>
<dbReference type="GO" id="GO:0003885">
    <property type="term" value="F:D-arabinono-1,4-lactone oxidase activity"/>
    <property type="evidence" value="ECO:0007669"/>
    <property type="project" value="InterPro"/>
</dbReference>
<dbReference type="Gene3D" id="3.30.43.10">
    <property type="entry name" value="Uridine Diphospho-n-acetylenolpyruvylglucosamine Reductase, domain 2"/>
    <property type="match status" value="1"/>
</dbReference>
<dbReference type="GO" id="GO:0016020">
    <property type="term" value="C:membrane"/>
    <property type="evidence" value="ECO:0007669"/>
    <property type="project" value="InterPro"/>
</dbReference>
<dbReference type="Gene3D" id="1.10.45.10">
    <property type="entry name" value="Vanillyl-alcohol Oxidase, Chain A, domain 4"/>
    <property type="match status" value="1"/>
</dbReference>
<dbReference type="InterPro" id="IPR036318">
    <property type="entry name" value="FAD-bd_PCMH-like_sf"/>
</dbReference>
<dbReference type="Pfam" id="PF04030">
    <property type="entry name" value="ALO"/>
    <property type="match status" value="1"/>
</dbReference>
<dbReference type="InterPro" id="IPR007173">
    <property type="entry name" value="ALO_C"/>
</dbReference>
<dbReference type="Pfam" id="PF01565">
    <property type="entry name" value="FAD_binding_4"/>
    <property type="match status" value="1"/>
</dbReference>
<name>A0A1H0V1T3_9MICO</name>
<gene>
    <name evidence="3" type="ORF">SAMN04489867_3618</name>
</gene>